<evidence type="ECO:0000256" key="3">
    <source>
        <dbReference type="ARBA" id="ARBA00018767"/>
    </source>
</evidence>
<dbReference type="InterPro" id="IPR050160">
    <property type="entry name" value="MHC/Immunoglobulin"/>
</dbReference>
<evidence type="ECO:0000256" key="6">
    <source>
        <dbReference type="ARBA" id="ARBA00022859"/>
    </source>
</evidence>
<evidence type="ECO:0000256" key="4">
    <source>
        <dbReference type="ARBA" id="ARBA00022451"/>
    </source>
</evidence>
<reference evidence="10 11" key="1">
    <citation type="journal article" date="2014" name="Nat. Genet.">
        <title>Whole-genome sequence of a flatfish provides insights into ZW sex chromosome evolution and adaptation to a benthic lifestyle.</title>
        <authorList>
            <person name="Chen S."/>
            <person name="Zhang G."/>
            <person name="Shao C."/>
            <person name="Huang Q."/>
            <person name="Liu G."/>
            <person name="Zhang P."/>
            <person name="Song W."/>
            <person name="An N."/>
            <person name="Chalopin D."/>
            <person name="Volff J.N."/>
            <person name="Hong Y."/>
            <person name="Li Q."/>
            <person name="Sha Z."/>
            <person name="Zhou H."/>
            <person name="Xie M."/>
            <person name="Yu Q."/>
            <person name="Liu Y."/>
            <person name="Xiang H."/>
            <person name="Wang N."/>
            <person name="Wu K."/>
            <person name="Yang C."/>
            <person name="Zhou Q."/>
            <person name="Liao X."/>
            <person name="Yang L."/>
            <person name="Hu Q."/>
            <person name="Zhang J."/>
            <person name="Meng L."/>
            <person name="Jin L."/>
            <person name="Tian Y."/>
            <person name="Lian J."/>
            <person name="Yang J."/>
            <person name="Miao G."/>
            <person name="Liu S."/>
            <person name="Liang Z."/>
            <person name="Yan F."/>
            <person name="Li Y."/>
            <person name="Sun B."/>
            <person name="Zhang H."/>
            <person name="Zhang J."/>
            <person name="Zhu Y."/>
            <person name="Du M."/>
            <person name="Zhao Y."/>
            <person name="Schartl M."/>
            <person name="Tang Q."/>
            <person name="Wang J."/>
        </authorList>
    </citation>
    <scope>NUCLEOTIDE SEQUENCE</scope>
</reference>
<name>A0A3P8WEI2_CYNSE</name>
<dbReference type="PANTHER" id="PTHR19944">
    <property type="entry name" value="MHC CLASS II-RELATED"/>
    <property type="match status" value="1"/>
</dbReference>
<dbReference type="SMART" id="SM00407">
    <property type="entry name" value="IGc1"/>
    <property type="match status" value="1"/>
</dbReference>
<protein>
    <recommendedName>
        <fullName evidence="3">Beta-2-microglobulin</fullName>
    </recommendedName>
</protein>
<dbReference type="Proteomes" id="UP000265120">
    <property type="component" value="Chromosome 8"/>
</dbReference>
<keyword evidence="7" id="KW-0393">Immunoglobulin domain</keyword>
<dbReference type="Pfam" id="PF07654">
    <property type="entry name" value="C1-set"/>
    <property type="match status" value="1"/>
</dbReference>
<dbReference type="InterPro" id="IPR036179">
    <property type="entry name" value="Ig-like_dom_sf"/>
</dbReference>
<dbReference type="InterPro" id="IPR007110">
    <property type="entry name" value="Ig-like_dom"/>
</dbReference>
<evidence type="ECO:0000313" key="11">
    <source>
        <dbReference type="Proteomes" id="UP000265120"/>
    </source>
</evidence>
<dbReference type="Ensembl" id="ENSCSET00000026217.1">
    <property type="protein sequence ID" value="ENSCSEP00000025878.1"/>
    <property type="gene ID" value="ENSCSEG00000016533.1"/>
</dbReference>
<dbReference type="FunCoup" id="A0A3P8WEI2">
    <property type="interactions" value="550"/>
</dbReference>
<evidence type="ECO:0000256" key="2">
    <source>
        <dbReference type="ARBA" id="ARBA00009564"/>
    </source>
</evidence>
<evidence type="ECO:0000256" key="7">
    <source>
        <dbReference type="ARBA" id="ARBA00023319"/>
    </source>
</evidence>
<dbReference type="SUPFAM" id="SSF48726">
    <property type="entry name" value="Immunoglobulin"/>
    <property type="match status" value="1"/>
</dbReference>
<proteinExistence type="inferred from homology"/>
<keyword evidence="5" id="KW-0964">Secreted</keyword>
<dbReference type="GeneTree" id="ENSGT00940000165013"/>
<keyword evidence="4" id="KW-0490">MHC I</keyword>
<dbReference type="GO" id="GO:0005576">
    <property type="term" value="C:extracellular region"/>
    <property type="evidence" value="ECO:0007669"/>
    <property type="project" value="UniProtKB-SubCell"/>
</dbReference>
<dbReference type="AlphaFoldDB" id="A0A3P8WEI2"/>
<feature type="signal peptide" evidence="8">
    <location>
        <begin position="1"/>
        <end position="18"/>
    </location>
</feature>
<dbReference type="InterPro" id="IPR003006">
    <property type="entry name" value="Ig/MHC_CS"/>
</dbReference>
<evidence type="ECO:0000313" key="10">
    <source>
        <dbReference type="Ensembl" id="ENSCSEP00000025878.1"/>
    </source>
</evidence>
<reference evidence="10" key="3">
    <citation type="submission" date="2025-09" db="UniProtKB">
        <authorList>
            <consortium name="Ensembl"/>
        </authorList>
    </citation>
    <scope>IDENTIFICATION</scope>
</reference>
<evidence type="ECO:0000256" key="1">
    <source>
        <dbReference type="ARBA" id="ARBA00004613"/>
    </source>
</evidence>
<sequence length="160" mass="18117">MSLSLTIFISVLLGVNRGQVHLLHIQSEKCILQRTVDRKTASNMKLFLCLTALAALYCAVESRYSPPKVQVYSTKPGLFGDDNILLCHVSDFHPPDITIQLMRNAAELTPANQTDLAFKQNWHFHLTRSVKFKPQEGEEYRCVVKHGSDSAKSYLWDPNV</sequence>
<dbReference type="OMA" id="FNQDWHF"/>
<dbReference type="PANTHER" id="PTHR19944:SF62">
    <property type="entry name" value="BETA-2-MICROGLOBULIN"/>
    <property type="match status" value="1"/>
</dbReference>
<accession>A0A3P8WEI2</accession>
<dbReference type="GO" id="GO:0002474">
    <property type="term" value="P:antigen processing and presentation of peptide antigen via MHC class I"/>
    <property type="evidence" value="ECO:0007669"/>
    <property type="project" value="UniProtKB-KW"/>
</dbReference>
<comment type="subcellular location">
    <subcellularLocation>
        <location evidence="1">Secreted</location>
    </subcellularLocation>
</comment>
<keyword evidence="6" id="KW-0391">Immunity</keyword>
<dbReference type="InParanoid" id="A0A3P8WEI2"/>
<evidence type="ECO:0000256" key="5">
    <source>
        <dbReference type="ARBA" id="ARBA00022525"/>
    </source>
</evidence>
<keyword evidence="11" id="KW-1185">Reference proteome</keyword>
<feature type="chain" id="PRO_5018255414" description="Beta-2-microglobulin" evidence="8">
    <location>
        <begin position="19"/>
        <end position="160"/>
    </location>
</feature>
<organism evidence="10 11">
    <name type="scientific">Cynoglossus semilaevis</name>
    <name type="common">Tongue sole</name>
    <dbReference type="NCBI Taxonomy" id="244447"/>
    <lineage>
        <taxon>Eukaryota</taxon>
        <taxon>Metazoa</taxon>
        <taxon>Chordata</taxon>
        <taxon>Craniata</taxon>
        <taxon>Vertebrata</taxon>
        <taxon>Euteleostomi</taxon>
        <taxon>Actinopterygii</taxon>
        <taxon>Neopterygii</taxon>
        <taxon>Teleostei</taxon>
        <taxon>Neoteleostei</taxon>
        <taxon>Acanthomorphata</taxon>
        <taxon>Carangaria</taxon>
        <taxon>Pleuronectiformes</taxon>
        <taxon>Pleuronectoidei</taxon>
        <taxon>Cynoglossidae</taxon>
        <taxon>Cynoglossinae</taxon>
        <taxon>Cynoglossus</taxon>
    </lineage>
</organism>
<dbReference type="InterPro" id="IPR013783">
    <property type="entry name" value="Ig-like_fold"/>
</dbReference>
<feature type="domain" description="Ig-like" evidence="9">
    <location>
        <begin position="67"/>
        <end position="155"/>
    </location>
</feature>
<reference evidence="10" key="2">
    <citation type="submission" date="2025-08" db="UniProtKB">
        <authorList>
            <consortium name="Ensembl"/>
        </authorList>
    </citation>
    <scope>IDENTIFICATION</scope>
</reference>
<dbReference type="InterPro" id="IPR003597">
    <property type="entry name" value="Ig_C1-set"/>
</dbReference>
<dbReference type="Gene3D" id="2.60.40.10">
    <property type="entry name" value="Immunoglobulins"/>
    <property type="match status" value="1"/>
</dbReference>
<dbReference type="GO" id="GO:0042612">
    <property type="term" value="C:MHC class I protein complex"/>
    <property type="evidence" value="ECO:0007669"/>
    <property type="project" value="UniProtKB-KW"/>
</dbReference>
<keyword evidence="8" id="KW-0732">Signal</keyword>
<evidence type="ECO:0000256" key="8">
    <source>
        <dbReference type="SAM" id="SignalP"/>
    </source>
</evidence>
<dbReference type="PROSITE" id="PS00290">
    <property type="entry name" value="IG_MHC"/>
    <property type="match status" value="1"/>
</dbReference>
<comment type="similarity">
    <text evidence="2">Belongs to the beta-2-microglobulin family.</text>
</comment>
<dbReference type="PROSITE" id="PS50835">
    <property type="entry name" value="IG_LIKE"/>
    <property type="match status" value="1"/>
</dbReference>
<evidence type="ECO:0000259" key="9">
    <source>
        <dbReference type="PROSITE" id="PS50835"/>
    </source>
</evidence>
<dbReference type="STRING" id="244447.ENSCSEP00000025878"/>